<evidence type="ECO:0000256" key="2">
    <source>
        <dbReference type="PROSITE-ProRule" id="PRU00283"/>
    </source>
</evidence>
<dbReference type="ExpressionAtlas" id="A0A654ESP3">
    <property type="expression patterns" value="baseline and differential"/>
</dbReference>
<dbReference type="InterPro" id="IPR001752">
    <property type="entry name" value="Kinesin_motor_dom"/>
</dbReference>
<organism evidence="4 5">
    <name type="scientific">Arabidopsis thaliana</name>
    <name type="common">Mouse-ear cress</name>
    <dbReference type="NCBI Taxonomy" id="3702"/>
    <lineage>
        <taxon>Eukaryota</taxon>
        <taxon>Viridiplantae</taxon>
        <taxon>Streptophyta</taxon>
        <taxon>Embryophyta</taxon>
        <taxon>Tracheophyta</taxon>
        <taxon>Spermatophyta</taxon>
        <taxon>Magnoliopsida</taxon>
        <taxon>eudicotyledons</taxon>
        <taxon>Gunneridae</taxon>
        <taxon>Pentapetalae</taxon>
        <taxon>rosids</taxon>
        <taxon>malvids</taxon>
        <taxon>Brassicales</taxon>
        <taxon>Brassicaceae</taxon>
        <taxon>Camelineae</taxon>
        <taxon>Arabidopsis</taxon>
    </lineage>
</organism>
<dbReference type="GO" id="GO:0007018">
    <property type="term" value="P:microtubule-based movement"/>
    <property type="evidence" value="ECO:0007669"/>
    <property type="project" value="InterPro"/>
</dbReference>
<dbReference type="GO" id="GO:0003777">
    <property type="term" value="F:microtubule motor activity"/>
    <property type="evidence" value="ECO:0007669"/>
    <property type="project" value="InterPro"/>
</dbReference>
<accession>A0A654ESP3</accession>
<evidence type="ECO:0000313" key="4">
    <source>
        <dbReference type="EMBL" id="VYS52324.1"/>
    </source>
</evidence>
<name>A0A654ESP3_ARATH</name>
<dbReference type="EMBL" id="CACRSJ010000105">
    <property type="protein sequence ID" value="VYS52324.1"/>
    <property type="molecule type" value="Genomic_DNA"/>
</dbReference>
<feature type="domain" description="Kinesin motor" evidence="3">
    <location>
        <begin position="20"/>
        <end position="69"/>
    </location>
</feature>
<proteinExistence type="inferred from homology"/>
<comment type="caution">
    <text evidence="2">Lacks conserved residue(s) required for the propagation of feature annotation.</text>
</comment>
<reference evidence="4 5" key="1">
    <citation type="submission" date="2019-11" db="EMBL/GenBank/DDBJ databases">
        <authorList>
            <person name="Jiao W.-B."/>
            <person name="Schneeberger K."/>
        </authorList>
    </citation>
    <scope>NUCLEOTIDE SEQUENCE [LARGE SCALE GENOMIC DNA]</scope>
    <source>
        <strain evidence="5">cv. An-1</strain>
    </source>
</reference>
<keyword evidence="1" id="KW-0505">Motor protein</keyword>
<protein>
    <recommendedName>
        <fullName evidence="3">Kinesin motor domain-containing protein</fullName>
    </recommendedName>
</protein>
<dbReference type="PROSITE" id="PS50067">
    <property type="entry name" value="KINESIN_MOTOR_2"/>
    <property type="match status" value="1"/>
</dbReference>
<gene>
    <name evidence="4" type="ORF">AN1_LOCUS7786</name>
</gene>
<dbReference type="AlphaFoldDB" id="A0A654ESP3"/>
<dbReference type="Proteomes" id="UP000426265">
    <property type="component" value="Unassembled WGS sequence"/>
</dbReference>
<sequence length="69" mass="7615">MDYSKTPAKTKLLDSSSISNVRVVLRVRPFLPREISDESGDARSCVSIIVGDEGDISEVAVYLKDPDSW</sequence>
<evidence type="ECO:0000313" key="5">
    <source>
        <dbReference type="Proteomes" id="UP000426265"/>
    </source>
</evidence>
<evidence type="ECO:0000259" key="3">
    <source>
        <dbReference type="PROSITE" id="PS50067"/>
    </source>
</evidence>
<evidence type="ECO:0000256" key="1">
    <source>
        <dbReference type="ARBA" id="ARBA00023175"/>
    </source>
</evidence>
<dbReference type="GO" id="GO:0005524">
    <property type="term" value="F:ATP binding"/>
    <property type="evidence" value="ECO:0007669"/>
    <property type="project" value="InterPro"/>
</dbReference>
<dbReference type="GO" id="GO:0008017">
    <property type="term" value="F:microtubule binding"/>
    <property type="evidence" value="ECO:0007669"/>
    <property type="project" value="InterPro"/>
</dbReference>
<comment type="similarity">
    <text evidence="2">Belongs to the TRAFAC class myosin-kinesin ATPase superfamily. Kinesin family.</text>
</comment>